<evidence type="ECO:0000313" key="2">
    <source>
        <dbReference type="EMBL" id="RDB70222.1"/>
    </source>
</evidence>
<dbReference type="Proteomes" id="UP000253817">
    <property type="component" value="Unassembled WGS sequence"/>
</dbReference>
<protein>
    <recommendedName>
        <fullName evidence="6">Molecular chaperone TorD</fullName>
    </recommendedName>
</protein>
<evidence type="ECO:0000313" key="4">
    <source>
        <dbReference type="Proteomes" id="UP000253817"/>
    </source>
</evidence>
<dbReference type="Gene3D" id="1.10.3480.10">
    <property type="entry name" value="TorD-like"/>
    <property type="match status" value="1"/>
</dbReference>
<reference evidence="2 4" key="1">
    <citation type="journal article" date="2018" name="Elife">
        <title>Discovery and characterization of a prevalent human gut bacterial enzyme sufficient for the inactivation of a family of plant toxins.</title>
        <authorList>
            <person name="Koppel N."/>
            <person name="Bisanz J.E."/>
            <person name="Pandelia M.E."/>
            <person name="Turnbaugh P.J."/>
            <person name="Balskus E.P."/>
        </authorList>
    </citation>
    <scope>NUCLEOTIDE SEQUENCE [LARGE SCALE GENOMIC DNA]</scope>
    <source>
        <strain evidence="2 4">DSM 16107</strain>
    </source>
</reference>
<dbReference type="InterPro" id="IPR050289">
    <property type="entry name" value="TorD/DmsD_chaperones"/>
</dbReference>
<dbReference type="InterPro" id="IPR020945">
    <property type="entry name" value="DMSO/NO3_reduct_chaperone"/>
</dbReference>
<evidence type="ECO:0000313" key="5">
    <source>
        <dbReference type="Proteomes" id="UP000270112"/>
    </source>
</evidence>
<dbReference type="OrthoDB" id="3177277at2"/>
<dbReference type="AlphaFoldDB" id="A0A3N0IV66"/>
<dbReference type="Pfam" id="PF02613">
    <property type="entry name" value="Nitrate_red_del"/>
    <property type="match status" value="1"/>
</dbReference>
<evidence type="ECO:0008006" key="6">
    <source>
        <dbReference type="Google" id="ProtNLM"/>
    </source>
</evidence>
<dbReference type="InterPro" id="IPR036411">
    <property type="entry name" value="TorD-like_sf"/>
</dbReference>
<reference evidence="5" key="2">
    <citation type="submission" date="2018-05" db="EMBL/GenBank/DDBJ databases">
        <title>Genome Sequencing of selected type strains of the family Eggerthellaceae.</title>
        <authorList>
            <person name="Danylec N."/>
            <person name="Stoll D.A."/>
            <person name="Doetsch A."/>
            <person name="Huch M."/>
        </authorList>
    </citation>
    <scope>NUCLEOTIDE SEQUENCE [LARGE SCALE GENOMIC DNA]</scope>
    <source>
        <strain evidence="5">DSM 16107</strain>
    </source>
</reference>
<dbReference type="Proteomes" id="UP000270112">
    <property type="component" value="Unassembled WGS sequence"/>
</dbReference>
<keyword evidence="1" id="KW-0143">Chaperone</keyword>
<reference evidence="3" key="3">
    <citation type="journal article" date="2019" name="Microbiol. Resour. Announc.">
        <title>Draft Genome Sequences of Type Strains of Gordonibacter faecihominis, Paraeggerthella hongkongensis, Parvibacter caecicola,Slackia equolifaciens, Slackia faecicanis, and Slackia isoflavoniconvertens.</title>
        <authorList>
            <person name="Danylec N."/>
            <person name="Stoll D.A."/>
            <person name="Dotsch A."/>
            <person name="Huch M."/>
        </authorList>
    </citation>
    <scope>NUCLEOTIDE SEQUENCE</scope>
    <source>
        <strain evidence="3">DSM 16107</strain>
    </source>
</reference>
<sequence length="232" mass="26830">MQAEKTLESELLEEMCDVLESRSGFYLMLAGLYFKPLSQEQIDRMAEEDYSRYVVGETLLDEGFDDIRRVLRKRHTGTRRILATEWTSTFGGAEAYKGRYCVPNASVFLDDARLTYGAPRNEVSRVYGEQCLRLADNSGMPESHLSFELEFLAVLSEEAARHLRAGELDEALQKLDRSRCFIEEHILTWFPQFMELALAMLQTRFYRGVLKITKGYLELDLQTLQDLEAEVR</sequence>
<keyword evidence="4" id="KW-1185">Reference proteome</keyword>
<gene>
    <name evidence="2" type="ORF">C1876_05385</name>
    <name evidence="3" type="ORF">DMP09_15240</name>
</gene>
<evidence type="ECO:0000313" key="3">
    <source>
        <dbReference type="EMBL" id="RNM40242.1"/>
    </source>
</evidence>
<organism evidence="3 5">
    <name type="scientific">Eggerthella sinensis</name>
    <dbReference type="NCBI Taxonomy" id="242230"/>
    <lineage>
        <taxon>Bacteria</taxon>
        <taxon>Bacillati</taxon>
        <taxon>Actinomycetota</taxon>
        <taxon>Coriobacteriia</taxon>
        <taxon>Eggerthellales</taxon>
        <taxon>Eggerthellaceae</taxon>
        <taxon>Eggerthella</taxon>
    </lineage>
</organism>
<evidence type="ECO:0000256" key="1">
    <source>
        <dbReference type="ARBA" id="ARBA00023186"/>
    </source>
</evidence>
<proteinExistence type="predicted"/>
<dbReference type="RefSeq" id="WP_114545688.1">
    <property type="nucleotide sequence ID" value="NZ_PPTT01000006.1"/>
</dbReference>
<accession>A0A3N0IV66</accession>
<dbReference type="SUPFAM" id="SSF89155">
    <property type="entry name" value="TorD-like"/>
    <property type="match status" value="1"/>
</dbReference>
<dbReference type="EMBL" id="QICC01000095">
    <property type="protein sequence ID" value="RNM40242.1"/>
    <property type="molecule type" value="Genomic_DNA"/>
</dbReference>
<comment type="caution">
    <text evidence="3">The sequence shown here is derived from an EMBL/GenBank/DDBJ whole genome shotgun (WGS) entry which is preliminary data.</text>
</comment>
<dbReference type="PANTHER" id="PTHR34227:SF1">
    <property type="entry name" value="DIMETHYL SULFOXIDE REDUCTASE CHAPERONE-RELATED"/>
    <property type="match status" value="1"/>
</dbReference>
<dbReference type="PANTHER" id="PTHR34227">
    <property type="entry name" value="CHAPERONE PROTEIN YCDY"/>
    <property type="match status" value="1"/>
</dbReference>
<dbReference type="EMBL" id="PPTT01000006">
    <property type="protein sequence ID" value="RDB70222.1"/>
    <property type="molecule type" value="Genomic_DNA"/>
</dbReference>
<name>A0A3N0IV66_9ACTN</name>